<dbReference type="Gene3D" id="1.25.10.10">
    <property type="entry name" value="Leucine-rich Repeat Variant"/>
    <property type="match status" value="1"/>
</dbReference>
<accession>A0ABQ2D571</accession>
<dbReference type="InterPro" id="IPR025406">
    <property type="entry name" value="DUF4132"/>
</dbReference>
<feature type="domain" description="DUF7737" evidence="4">
    <location>
        <begin position="1482"/>
        <end position="1583"/>
    </location>
</feature>
<dbReference type="RefSeq" id="WP_189004102.1">
    <property type="nucleotide sequence ID" value="NZ_BMOD01000013.1"/>
</dbReference>
<dbReference type="Proteomes" id="UP000632222">
    <property type="component" value="Unassembled WGS sequence"/>
</dbReference>
<keyword evidence="6" id="KW-1185">Reference proteome</keyword>
<evidence type="ECO:0000256" key="1">
    <source>
        <dbReference type="SAM" id="Coils"/>
    </source>
</evidence>
<evidence type="ECO:0000313" key="6">
    <source>
        <dbReference type="Proteomes" id="UP000632222"/>
    </source>
</evidence>
<organism evidence="5 6">
    <name type="scientific">Deinococcus roseus</name>
    <dbReference type="NCBI Taxonomy" id="392414"/>
    <lineage>
        <taxon>Bacteria</taxon>
        <taxon>Thermotogati</taxon>
        <taxon>Deinococcota</taxon>
        <taxon>Deinococci</taxon>
        <taxon>Deinococcales</taxon>
        <taxon>Deinococcaceae</taxon>
        <taxon>Deinococcus</taxon>
    </lineage>
</organism>
<evidence type="ECO:0000259" key="4">
    <source>
        <dbReference type="Pfam" id="PF24879"/>
    </source>
</evidence>
<sequence>MRAEDAQKTLKELQIKWKDGYKDRAAKAPETARTFALGLHELDTLSSYHQPEKHQNLQKQLQQTLQNMVEAERLQVFQVLFPRFAAQVEATWQLLDTLPYQLGYSRKSFRVTNHIIQFQKKWQWMLDLWQLTRHYDQDLSWMVAWAGHLSSYHGDTLGYLLAAAINQGDQEVLQILKDTAASEHEVGLMGRHVTRALLSSNNPEAWIFTEKLLLAAQKQEGLRQVVLETVDEAHPEAFLRMVKLILAEDLLRFSAVMRAVAVWLGLHGDVTERKMLETQLSTFLNLLEDPEALQNALQKGNGQQLYMALMVVGFRDAREVLRLGQDLLQDPDVERRYAAAQVMQSTGLPEFAEHLLTLMRDSDLRVASLGISQQFARQETPEALFMELVNLGEKLPKEGKLEPLVWPWLGWISPRSAVFNLLPQALGQRPKSDLLPYFASMGSWQHGQVLRDLGKSRLQAGPLREHLVQSLGHTDEHIRRCAFEALEKQSLFEEEIQSLENLFSRKGADVRQKASQLLLKQPTSGQVASVRRLTTQKKTDVRLAGLDLLGQMVKEKSSEPEVQGVLGEVLETFAPKNANEAQLYEGLRLPDEQLTLQNGLGLFDPQQLSRFTLPQFVQRNYQRLEMVQWLKELDRLIFSHADTEIHLKIHNGEMQTFLLGNLIEHPHSYRLDQQETFPLAEVWQKWWAARPDPQPHDLEQLKWIQEVKTRQRFGEEARHVLLPDLKLPALKSQNLILEILEFLKGETLPAEAVDFLLDLQESELSLLDPLLVPKKETYGGLQDPRPYSRELYLLHQNPTPDQVKRLWNLELYSNRGFAHLPKLRPELPLVLKAWEHGFASEHDVLDHLIGPREDNNQYGWNPGFRDLAALTARNFKDQPAPELLELVERIRSRILQIELHRADLPTAASLPASQLRSVQGMDLTLKLLKGLGKETMTRGHVQNTESKTAVYSHLIRVSFPAPQDTPEGFSALAKEQGLSDSRLLELAVYAPQWADLVEKHLGWTGLTAAIYWLHAHTRDTGYFVDQQVREVWEAEIAERTPLSAQDLLDGAVDVQWFKAMIAALGENHFAELLKASRYLSSTGAQKRAELYARAILGQADEREMVQSIKTKRHQDSVRALGLLPAQQEGVVLQRYRILQAFLKESKQFGAMKQASEQLASRIGLHNLARSAGFADPERLMWQMETLEVQNLNGQQVTLDTVTLTLRVDEEGTPHIDIQKAGKPLKNIPPALRKNPEVVELLQSKQHLEQQKSRMREAFEQAMVRGDHFSLKEVQTLFTHPVVRPMLQNLLWVQGEQKLGFSDGSVLNTLDGSSPLTDEGYRIAHAHDLLTSGQWREWQQHCFEKQIQQPFKQIFREYYLPTAQELEGTSSKRYEGQQLNPRQALALLKTRNWVTVPEEGARKTFHSEGLNVWLYFQEGFYTPLDIEGLTVSQVVFTERGKWEPLPISSVPPRIFSEVMRDVDLIVSVAHVGGVDPEASQSTVEMRSRLIQETLRLLKIDNVQLKAVHALIQGHHADYSVHLGSGTVHRHPGGALCILPVHSQHRGRIFLPFADNDPKTAEVISKVLLLAKDRQIQDPSILEQLT</sequence>
<gene>
    <name evidence="5" type="ORF">GCM10008938_31910</name>
</gene>
<proteinExistence type="predicted"/>
<dbReference type="InterPro" id="IPR011989">
    <property type="entry name" value="ARM-like"/>
</dbReference>
<feature type="coiled-coil region" evidence="1">
    <location>
        <begin position="1237"/>
        <end position="1264"/>
    </location>
</feature>
<evidence type="ECO:0000313" key="5">
    <source>
        <dbReference type="EMBL" id="GGJ43274.1"/>
    </source>
</evidence>
<dbReference type="SUPFAM" id="SSF48371">
    <property type="entry name" value="ARM repeat"/>
    <property type="match status" value="1"/>
</dbReference>
<reference evidence="6" key="1">
    <citation type="journal article" date="2019" name="Int. J. Syst. Evol. Microbiol.">
        <title>The Global Catalogue of Microorganisms (GCM) 10K type strain sequencing project: providing services to taxonomists for standard genome sequencing and annotation.</title>
        <authorList>
            <consortium name="The Broad Institute Genomics Platform"/>
            <consortium name="The Broad Institute Genome Sequencing Center for Infectious Disease"/>
            <person name="Wu L."/>
            <person name="Ma J."/>
        </authorList>
    </citation>
    <scope>NUCLEOTIDE SEQUENCE [LARGE SCALE GENOMIC DNA]</scope>
    <source>
        <strain evidence="6">JCM 14370</strain>
    </source>
</reference>
<evidence type="ECO:0000259" key="3">
    <source>
        <dbReference type="Pfam" id="PF18991"/>
    </source>
</evidence>
<keyword evidence="1" id="KW-0175">Coiled coil</keyword>
<feature type="domain" description="DUF5724" evidence="3">
    <location>
        <begin position="47"/>
        <end position="1183"/>
    </location>
</feature>
<evidence type="ECO:0000259" key="2">
    <source>
        <dbReference type="Pfam" id="PF13569"/>
    </source>
</evidence>
<dbReference type="EMBL" id="BMOD01000013">
    <property type="protein sequence ID" value="GGJ43274.1"/>
    <property type="molecule type" value="Genomic_DNA"/>
</dbReference>
<dbReference type="InterPro" id="IPR056639">
    <property type="entry name" value="DUF7737"/>
</dbReference>
<dbReference type="Pfam" id="PF18991">
    <property type="entry name" value="DUF5724"/>
    <property type="match status" value="1"/>
</dbReference>
<protein>
    <recommendedName>
        <fullName evidence="7">DUF4132 domain-containing protein</fullName>
    </recommendedName>
</protein>
<feature type="domain" description="DUF4132" evidence="2">
    <location>
        <begin position="1221"/>
        <end position="1392"/>
    </location>
</feature>
<dbReference type="InterPro" id="IPR043782">
    <property type="entry name" value="DUF5724"/>
</dbReference>
<name>A0ABQ2D571_9DEIO</name>
<dbReference type="InterPro" id="IPR016024">
    <property type="entry name" value="ARM-type_fold"/>
</dbReference>
<evidence type="ECO:0008006" key="7">
    <source>
        <dbReference type="Google" id="ProtNLM"/>
    </source>
</evidence>
<dbReference type="Pfam" id="PF13569">
    <property type="entry name" value="DUF4132"/>
    <property type="match status" value="1"/>
</dbReference>
<comment type="caution">
    <text evidence="5">The sequence shown here is derived from an EMBL/GenBank/DDBJ whole genome shotgun (WGS) entry which is preliminary data.</text>
</comment>
<dbReference type="Pfam" id="PF24879">
    <property type="entry name" value="DUF7737"/>
    <property type="match status" value="1"/>
</dbReference>